<name>A0A0W4ZVL7_PNEJ7</name>
<reference evidence="7" key="1">
    <citation type="journal article" date="2016" name="Nat. Commun.">
        <title>Genome analysis of three Pneumocystis species reveals adaptation mechanisms to life exclusively in mammalian hosts.</title>
        <authorList>
            <person name="Ma L."/>
            <person name="Chen Z."/>
            <person name="Huang D.W."/>
            <person name="Kutty G."/>
            <person name="Ishihara M."/>
            <person name="Wang H."/>
            <person name="Abouelleil A."/>
            <person name="Bishop L."/>
            <person name="Davey E."/>
            <person name="Deng R."/>
            <person name="Deng X."/>
            <person name="Fan L."/>
            <person name="Fantoni G."/>
            <person name="Fitzgerald M."/>
            <person name="Gogineni E."/>
            <person name="Goldberg J.M."/>
            <person name="Handley G."/>
            <person name="Hu X."/>
            <person name="Huber C."/>
            <person name="Jiao X."/>
            <person name="Jones K."/>
            <person name="Levin J.Z."/>
            <person name="Liu Y."/>
            <person name="Macdonald P."/>
            <person name="Melnikov A."/>
            <person name="Raley C."/>
            <person name="Sassi M."/>
            <person name="Sherman B.T."/>
            <person name="Song X."/>
            <person name="Sykes S."/>
            <person name="Tran B."/>
            <person name="Walsh L."/>
            <person name="Xia Y."/>
            <person name="Yang J."/>
            <person name="Young S."/>
            <person name="Zeng Q."/>
            <person name="Zheng X."/>
            <person name="Stephens R."/>
            <person name="Nusbaum C."/>
            <person name="Birren B.W."/>
            <person name="Azadi P."/>
            <person name="Lempicki R.A."/>
            <person name="Cuomo C.A."/>
            <person name="Kovacs J.A."/>
        </authorList>
    </citation>
    <scope>NUCLEOTIDE SEQUENCE [LARGE SCALE GENOMIC DNA]</scope>
    <source>
        <strain evidence="7">RU7</strain>
    </source>
</reference>
<dbReference type="SMART" id="SM00324">
    <property type="entry name" value="RhoGAP"/>
    <property type="match status" value="1"/>
</dbReference>
<dbReference type="SUPFAM" id="SSF48350">
    <property type="entry name" value="GTPase activation domain, GAP"/>
    <property type="match status" value="1"/>
</dbReference>
<dbReference type="PROSITE" id="PS50238">
    <property type="entry name" value="RHOGAP"/>
    <property type="match status" value="1"/>
</dbReference>
<feature type="coiled-coil region" evidence="2">
    <location>
        <begin position="107"/>
        <end position="134"/>
    </location>
</feature>
<dbReference type="GO" id="GO:0005096">
    <property type="term" value="F:GTPase activator activity"/>
    <property type="evidence" value="ECO:0007669"/>
    <property type="project" value="UniProtKB-KW"/>
</dbReference>
<dbReference type="InterPro" id="IPR011993">
    <property type="entry name" value="PH-like_dom_sf"/>
</dbReference>
<evidence type="ECO:0008006" key="8">
    <source>
        <dbReference type="Google" id="ProtNLM"/>
    </source>
</evidence>
<dbReference type="PANTHER" id="PTHR23176:SF129">
    <property type="entry name" value="RHO GTPASE ACTIVATING PROTEIN AT 16F, ISOFORM E-RELATED"/>
    <property type="match status" value="1"/>
</dbReference>
<dbReference type="InterPro" id="IPR050729">
    <property type="entry name" value="Rho-GAP"/>
</dbReference>
<dbReference type="Gene3D" id="1.10.555.10">
    <property type="entry name" value="Rho GTPase activation protein"/>
    <property type="match status" value="1"/>
</dbReference>
<dbReference type="InterPro" id="IPR001849">
    <property type="entry name" value="PH_domain"/>
</dbReference>
<protein>
    <recommendedName>
        <fullName evidence="8">RhoGAP-domain-containing protein</fullName>
    </recommendedName>
</protein>
<organism evidence="6 7">
    <name type="scientific">Pneumocystis jirovecii (strain RU7)</name>
    <name type="common">Human pneumocystis pneumonia agent</name>
    <dbReference type="NCBI Taxonomy" id="1408657"/>
    <lineage>
        <taxon>Eukaryota</taxon>
        <taxon>Fungi</taxon>
        <taxon>Dikarya</taxon>
        <taxon>Ascomycota</taxon>
        <taxon>Taphrinomycotina</taxon>
        <taxon>Pneumocystomycetes</taxon>
        <taxon>Pneumocystaceae</taxon>
        <taxon>Pneumocystis</taxon>
    </lineage>
</organism>
<dbReference type="InterPro" id="IPR000198">
    <property type="entry name" value="RhoGAP_dom"/>
</dbReference>
<feature type="domain" description="PH" evidence="4">
    <location>
        <begin position="635"/>
        <end position="753"/>
    </location>
</feature>
<dbReference type="GO" id="GO:0032153">
    <property type="term" value="C:cell division site"/>
    <property type="evidence" value="ECO:0007669"/>
    <property type="project" value="UniProtKB-ARBA"/>
</dbReference>
<dbReference type="PANTHER" id="PTHR23176">
    <property type="entry name" value="RHO/RAC/CDC GTPASE-ACTIVATING PROTEIN"/>
    <property type="match status" value="1"/>
</dbReference>
<dbReference type="InterPro" id="IPR001683">
    <property type="entry name" value="PX_dom"/>
</dbReference>
<feature type="compositionally biased region" description="Basic and acidic residues" evidence="3">
    <location>
        <begin position="383"/>
        <end position="394"/>
    </location>
</feature>
<evidence type="ECO:0000256" key="3">
    <source>
        <dbReference type="SAM" id="MobiDB-lite"/>
    </source>
</evidence>
<dbReference type="SMART" id="SM00312">
    <property type="entry name" value="PX"/>
    <property type="match status" value="1"/>
</dbReference>
<evidence type="ECO:0000256" key="1">
    <source>
        <dbReference type="ARBA" id="ARBA00022468"/>
    </source>
</evidence>
<proteinExistence type="predicted"/>
<dbReference type="Pfam" id="PF00620">
    <property type="entry name" value="RhoGAP"/>
    <property type="match status" value="1"/>
</dbReference>
<dbReference type="SMART" id="SM00233">
    <property type="entry name" value="PH"/>
    <property type="match status" value="1"/>
</dbReference>
<comment type="caution">
    <text evidence="6">The sequence shown here is derived from an EMBL/GenBank/DDBJ whole genome shotgun (WGS) entry which is preliminary data.</text>
</comment>
<dbReference type="GO" id="GO:0007165">
    <property type="term" value="P:signal transduction"/>
    <property type="evidence" value="ECO:0007669"/>
    <property type="project" value="InterPro"/>
</dbReference>
<dbReference type="CDD" id="cd06093">
    <property type="entry name" value="PX_domain"/>
    <property type="match status" value="1"/>
</dbReference>
<accession>A0A0W4ZVL7</accession>
<dbReference type="Gene3D" id="2.30.29.30">
    <property type="entry name" value="Pleckstrin-homology domain (PH domain)/Phosphotyrosine-binding domain (PTB)"/>
    <property type="match status" value="1"/>
</dbReference>
<dbReference type="GO" id="GO:0035091">
    <property type="term" value="F:phosphatidylinositol binding"/>
    <property type="evidence" value="ECO:0007669"/>
    <property type="project" value="InterPro"/>
</dbReference>
<feature type="region of interest" description="Disordered" evidence="3">
    <location>
        <begin position="167"/>
        <end position="191"/>
    </location>
</feature>
<feature type="compositionally biased region" description="Polar residues" evidence="3">
    <location>
        <begin position="395"/>
        <end position="404"/>
    </location>
</feature>
<dbReference type="InterPro" id="IPR036871">
    <property type="entry name" value="PX_dom_sf"/>
</dbReference>
<dbReference type="InterPro" id="IPR008936">
    <property type="entry name" value="Rho_GTPase_activation_prot"/>
</dbReference>
<gene>
    <name evidence="6" type="ORF">T551_00499</name>
</gene>
<evidence type="ECO:0000313" key="7">
    <source>
        <dbReference type="Proteomes" id="UP000053447"/>
    </source>
</evidence>
<dbReference type="VEuPathDB" id="FungiDB:T551_00499"/>
<dbReference type="Proteomes" id="UP000053447">
    <property type="component" value="Unassembled WGS sequence"/>
</dbReference>
<dbReference type="GeneID" id="28939020"/>
<dbReference type="EMBL" id="LFWA01000002">
    <property type="protein sequence ID" value="KTW32409.1"/>
    <property type="molecule type" value="Genomic_DNA"/>
</dbReference>
<dbReference type="Pfam" id="PF00169">
    <property type="entry name" value="PH"/>
    <property type="match status" value="1"/>
</dbReference>
<dbReference type="OrthoDB" id="185175at2759"/>
<dbReference type="AlphaFoldDB" id="A0A0W4ZVL7"/>
<dbReference type="RefSeq" id="XP_018231101.1">
    <property type="nucleotide sequence ID" value="XM_018372765.1"/>
</dbReference>
<feature type="compositionally biased region" description="Polar residues" evidence="3">
    <location>
        <begin position="177"/>
        <end position="187"/>
    </location>
</feature>
<evidence type="ECO:0000313" key="6">
    <source>
        <dbReference type="EMBL" id="KTW32409.1"/>
    </source>
</evidence>
<dbReference type="FunFam" id="2.30.29.30:FF:000452">
    <property type="entry name" value="Rho GTPase activator (Bem3)"/>
    <property type="match status" value="1"/>
</dbReference>
<feature type="region of interest" description="Disordered" evidence="3">
    <location>
        <begin position="383"/>
        <end position="404"/>
    </location>
</feature>
<keyword evidence="2" id="KW-0175">Coiled coil</keyword>
<dbReference type="SUPFAM" id="SSF64268">
    <property type="entry name" value="PX domain"/>
    <property type="match status" value="1"/>
</dbReference>
<dbReference type="GO" id="GO:0005938">
    <property type="term" value="C:cell cortex"/>
    <property type="evidence" value="ECO:0007669"/>
    <property type="project" value="UniProtKB-ARBA"/>
</dbReference>
<sequence>MKDTNVHVIKHVDETGEEKSVEEKTGKKEATFQIFQEKKSVSPTPILEYSSPDCKQEHKMHEYSIVSDATVSSLVKNFNSDMHMLVQQMMKEKASLHSQNVQLWRIIDKQRAMILELQKDLEKAFKEKKKYYNLWSALFAKYTLENSKTVNTIPESGLKKPEDISISSFKTPEHQKNTSTPSEPQSSDAEKSEFVLLFPGDKDFSILNAPEDIFSSNMQSYTFNENKAIPLKPSKKNQHSTVALDQLYLKQYPDNSFSTQKGYMNNMFHDQLNATSSPTTHSGEIPMYRECSIIERTPNDCVQDLNQNKDLRNSFDNKKLSSIKYDEANWVLNSNTNSGAANNYTESPLSIYSNSHKVVSPTLTEGSIISSNISQNYIPSMEHEHQNISSKKQDNLGQDSQSKYNVKGRSKNMEIDASQENIHLKQDNYKTYESNLDSTISTNLLSKTNLSSHEDYLDKIGEVFDTIALTQENIGDSLHCPSKPTSSLSPYQISSINLRILNSKLRMGKNKEEIFFSIGVFKNVDKKKELWRVEKSIQKILNFDDKLRRAIPFWKIPDITSLNTQSTTRVDQRKALLDQYLKHILSIPLDESAYSVLNDFLNTDIETQTKPHISYSKQNTLNQEHFNENNIKSNFVKKEGYLTKRGKNFGGWKSRYFILDGPILKYYEAYGGPQLGTIKLFQAQIGRQQLQAHSKSLPLESQSDTCDDNSYRHAFLILEPKRNYSSSFIRHVLCAKSDKDCDEWVEALMQYVDINVPDNFVASNNVEKKERKYFFRKNSILVNTAHHSTTTLNINAYQFPANDLKNTSENVDVNTEKQIELNSSKHHSSSPADDMNKNVSVNFTESPVSNNFFDSKMTHKVAGSLSNIKSFDNIGNVSEESLRIDKKYKKKGFWGFVNRGDRVRLSEPVSHDIRISSSTIDLNSQVSNHNLRNIFGAPLLEAVSISQLSLGVDILVPSVVYRCIEYLDSNNAEKEEGIYRLSGSNTIIRSLRDKFNTVVGDVDLLNSGKSYDVHAIAGLLKLYLRELPTNILTRDLHAQFLSIMEIQDSNEKIDKIAKLIRHLPEENFCLLRILISHLYRIVAHADLNKMTSSNVGIVFSPTLNIPAGIFSLLLIHYNTIFENQPNVSTAELSLD</sequence>
<feature type="domain" description="Rho-GAP" evidence="5">
    <location>
        <begin position="943"/>
        <end position="1135"/>
    </location>
</feature>
<dbReference type="PROSITE" id="PS50003">
    <property type="entry name" value="PH_DOMAIN"/>
    <property type="match status" value="1"/>
</dbReference>
<keyword evidence="1" id="KW-0343">GTPase activation</keyword>
<keyword evidence="7" id="KW-1185">Reference proteome</keyword>
<evidence type="ECO:0000259" key="4">
    <source>
        <dbReference type="PROSITE" id="PS50003"/>
    </source>
</evidence>
<evidence type="ECO:0000259" key="5">
    <source>
        <dbReference type="PROSITE" id="PS50238"/>
    </source>
</evidence>
<dbReference type="Gene3D" id="3.30.1520.10">
    <property type="entry name" value="Phox-like domain"/>
    <property type="match status" value="1"/>
</dbReference>
<dbReference type="STRING" id="1408657.A0A0W4ZVL7"/>
<evidence type="ECO:0000256" key="2">
    <source>
        <dbReference type="SAM" id="Coils"/>
    </source>
</evidence>
<dbReference type="SUPFAM" id="SSF50729">
    <property type="entry name" value="PH domain-like"/>
    <property type="match status" value="1"/>
</dbReference>
<dbReference type="Pfam" id="PF00787">
    <property type="entry name" value="PX"/>
    <property type="match status" value="1"/>
</dbReference>